<proteinExistence type="predicted"/>
<dbReference type="SMART" id="SM00926">
    <property type="entry name" value="Molybdop_Fe4S4"/>
    <property type="match status" value="1"/>
</dbReference>
<name>A0A1I5SCQ6_9BACI</name>
<evidence type="ECO:0000256" key="3">
    <source>
        <dbReference type="ARBA" id="ARBA00022723"/>
    </source>
</evidence>
<accession>A0A1I5SCQ6</accession>
<sequence>MSDQMLATFRSRQQSAGTEKVYHTQCPFCSMQCKKKVLEEKQGGRLRYRTIGVDNPTTKGRLCVKGKNAYQHAVHPERITTPLIKVDGEFQKAGWDEALDLIAKNFRALQEAHGKDAVSLYGGGSLTNEEAYLLGKLARVGFGTKYVDYNGRFCMSSAASAGTKTFGLDRGFTNHIDQIPDAKCIILAGTNVAECQPTFVPYLEEARQNGSFLIVIDPRDTDTAAMADLHLKVKPGQDKQLALLMEHYMVQHGLQDDAFCREQTAGYDDLLARLADVNPKKDAAETGLRLEDIEEAAYRFASAPTGMILTARGIEQQVDGHDTVRHFLHLLLLTGKIGKYACGYGAVTGQANGQGGREHGQKADQLPGYRSIENPEHRRWIADVWGIQESDLPGKGVSAYEMMERMDEGEIQALLLIGSNPVVSNPNANLVHRAFSSVSFMVAAEMFMTESAAYADVILPTSSYLEDEGTLTNVEGRVTLREASRELPGESRHDWQIMMAVAEVMGKGEFFSYSTAEDIFNELRLASRGGKADYYGITYDRIRRQSGVFWPCPSEDADESETLFTDSFATEDGRAHFLTEPTAEEGAKETVDAAYPLYLTTGRTMSHYLTGEQTRRSFRLAAREFESYVTVHPDTARDYGVRSGELVTLTSRRGTAVLRCVVSGDVRRDTLFAPMHWGGRQNINRLIDSTLDPACRMPGFKRAAVFLKTARPEA</sequence>
<dbReference type="PROSITE" id="PS00490">
    <property type="entry name" value="MOLYBDOPTERIN_PROK_2"/>
    <property type="match status" value="1"/>
</dbReference>
<dbReference type="Proteomes" id="UP000198892">
    <property type="component" value="Unassembled WGS sequence"/>
</dbReference>
<dbReference type="InterPro" id="IPR006963">
    <property type="entry name" value="Mopterin_OxRdtase_4Fe-4S_dom"/>
</dbReference>
<dbReference type="RefSeq" id="WP_093336862.1">
    <property type="nucleotide sequence ID" value="NZ_FOXD01000008.1"/>
</dbReference>
<dbReference type="CDD" id="cd00508">
    <property type="entry name" value="MopB_CT_Fdh-Nap-like"/>
    <property type="match status" value="1"/>
</dbReference>
<dbReference type="GO" id="GO:0003954">
    <property type="term" value="F:NADH dehydrogenase activity"/>
    <property type="evidence" value="ECO:0007669"/>
    <property type="project" value="TreeGrafter"/>
</dbReference>
<evidence type="ECO:0000313" key="7">
    <source>
        <dbReference type="EMBL" id="SFP68086.1"/>
    </source>
</evidence>
<keyword evidence="3" id="KW-0479">Metal-binding</keyword>
<dbReference type="Pfam" id="PF04879">
    <property type="entry name" value="Molybdop_Fe4S4"/>
    <property type="match status" value="1"/>
</dbReference>
<keyword evidence="8" id="KW-1185">Reference proteome</keyword>
<dbReference type="Gene3D" id="2.20.25.90">
    <property type="entry name" value="ADC-like domains"/>
    <property type="match status" value="1"/>
</dbReference>
<comment type="cofactor">
    <cofactor evidence="1">
        <name>Mo-bis(molybdopterin guanine dinucleotide)</name>
        <dbReference type="ChEBI" id="CHEBI:60539"/>
    </cofactor>
</comment>
<evidence type="ECO:0000256" key="2">
    <source>
        <dbReference type="ARBA" id="ARBA00022485"/>
    </source>
</evidence>
<gene>
    <name evidence="7" type="ORF">SAMN05518683_108124</name>
</gene>
<dbReference type="InterPro" id="IPR050123">
    <property type="entry name" value="Prok_molybdopt-oxidoreductase"/>
</dbReference>
<dbReference type="InterPro" id="IPR006656">
    <property type="entry name" value="Mopterin_OxRdtase"/>
</dbReference>
<organism evidence="7 8">
    <name type="scientific">Salibacterium halotolerans</name>
    <dbReference type="NCBI Taxonomy" id="1884432"/>
    <lineage>
        <taxon>Bacteria</taxon>
        <taxon>Bacillati</taxon>
        <taxon>Bacillota</taxon>
        <taxon>Bacilli</taxon>
        <taxon>Bacillales</taxon>
        <taxon>Bacillaceae</taxon>
    </lineage>
</organism>
<reference evidence="8" key="1">
    <citation type="submission" date="2016-10" db="EMBL/GenBank/DDBJ databases">
        <authorList>
            <person name="Varghese N."/>
            <person name="Submissions S."/>
        </authorList>
    </citation>
    <scope>NUCLEOTIDE SEQUENCE [LARGE SCALE GENOMIC DNA]</scope>
    <source>
        <strain evidence="8">S7</strain>
    </source>
</reference>
<dbReference type="GO" id="GO:0016020">
    <property type="term" value="C:membrane"/>
    <property type="evidence" value="ECO:0007669"/>
    <property type="project" value="TreeGrafter"/>
</dbReference>
<dbReference type="Pfam" id="PF00384">
    <property type="entry name" value="Molybdopterin"/>
    <property type="match status" value="1"/>
</dbReference>
<evidence type="ECO:0000256" key="1">
    <source>
        <dbReference type="ARBA" id="ARBA00001942"/>
    </source>
</evidence>
<dbReference type="STRING" id="1884432.SAMN05518683_108124"/>
<dbReference type="SUPFAM" id="SSF50692">
    <property type="entry name" value="ADC-like"/>
    <property type="match status" value="1"/>
</dbReference>
<dbReference type="InterPro" id="IPR006657">
    <property type="entry name" value="MoPterin_dinucl-bd_dom"/>
</dbReference>
<dbReference type="PANTHER" id="PTHR43105">
    <property type="entry name" value="RESPIRATORY NITRATE REDUCTASE"/>
    <property type="match status" value="1"/>
</dbReference>
<dbReference type="SUPFAM" id="SSF53706">
    <property type="entry name" value="Formate dehydrogenase/DMSO reductase, domains 1-3"/>
    <property type="match status" value="1"/>
</dbReference>
<dbReference type="Pfam" id="PF01568">
    <property type="entry name" value="Molydop_binding"/>
    <property type="match status" value="1"/>
</dbReference>
<keyword evidence="4" id="KW-0408">Iron</keyword>
<dbReference type="NCBIfam" id="NF047855">
    <property type="entry name" value="AssmNtatRedNasC"/>
    <property type="match status" value="1"/>
</dbReference>
<dbReference type="Gene3D" id="2.40.40.20">
    <property type="match status" value="1"/>
</dbReference>
<dbReference type="PROSITE" id="PS51669">
    <property type="entry name" value="4FE4S_MOW_BIS_MGD"/>
    <property type="match status" value="1"/>
</dbReference>
<dbReference type="PIRSF" id="PIRSF000144">
    <property type="entry name" value="CbbBc"/>
    <property type="match status" value="1"/>
</dbReference>
<dbReference type="AlphaFoldDB" id="A0A1I5SCQ6"/>
<protein>
    <submittedName>
        <fullName evidence="7">Assimilatory nitrate reductase catalytic subunit</fullName>
    </submittedName>
</protein>
<keyword evidence="5" id="KW-0411">Iron-sulfur</keyword>
<evidence type="ECO:0000313" key="8">
    <source>
        <dbReference type="Proteomes" id="UP000198892"/>
    </source>
</evidence>
<dbReference type="GO" id="GO:0051539">
    <property type="term" value="F:4 iron, 4 sulfur cluster binding"/>
    <property type="evidence" value="ECO:0007669"/>
    <property type="project" value="UniProtKB-KW"/>
</dbReference>
<dbReference type="OrthoDB" id="9805142at2"/>
<dbReference type="PANTHER" id="PTHR43105:SF10">
    <property type="entry name" value="NADH-QUINONE OXIDOREDUCTASE SUBUNIT G"/>
    <property type="match status" value="1"/>
</dbReference>
<dbReference type="InterPro" id="IPR009010">
    <property type="entry name" value="Asp_de-COase-like_dom_sf"/>
</dbReference>
<feature type="domain" description="4Fe-4S Mo/W bis-MGD-type" evidence="6">
    <location>
        <begin position="19"/>
        <end position="77"/>
    </location>
</feature>
<dbReference type="Gene3D" id="3.40.228.10">
    <property type="entry name" value="Dimethylsulfoxide Reductase, domain 2"/>
    <property type="match status" value="1"/>
</dbReference>
<evidence type="ECO:0000259" key="6">
    <source>
        <dbReference type="PROSITE" id="PS51669"/>
    </source>
</evidence>
<dbReference type="GO" id="GO:0046872">
    <property type="term" value="F:metal ion binding"/>
    <property type="evidence" value="ECO:0007669"/>
    <property type="project" value="UniProtKB-KW"/>
</dbReference>
<dbReference type="InterPro" id="IPR006655">
    <property type="entry name" value="Mopterin_OxRdtase_prok_CS"/>
</dbReference>
<keyword evidence="2" id="KW-0004">4Fe-4S</keyword>
<dbReference type="Gene3D" id="3.40.50.740">
    <property type="match status" value="1"/>
</dbReference>
<dbReference type="GO" id="GO:0022904">
    <property type="term" value="P:respiratory electron transport chain"/>
    <property type="evidence" value="ECO:0007669"/>
    <property type="project" value="TreeGrafter"/>
</dbReference>
<dbReference type="GO" id="GO:0043546">
    <property type="term" value="F:molybdopterin cofactor binding"/>
    <property type="evidence" value="ECO:0007669"/>
    <property type="project" value="InterPro"/>
</dbReference>
<evidence type="ECO:0000256" key="5">
    <source>
        <dbReference type="ARBA" id="ARBA00023014"/>
    </source>
</evidence>
<dbReference type="EMBL" id="FOXD01000008">
    <property type="protein sequence ID" value="SFP68086.1"/>
    <property type="molecule type" value="Genomic_DNA"/>
</dbReference>
<evidence type="ECO:0000256" key="4">
    <source>
        <dbReference type="ARBA" id="ARBA00023004"/>
    </source>
</evidence>